<dbReference type="AlphaFoldDB" id="A0A1R4G4V3"/>
<comment type="similarity">
    <text evidence="1">Belongs to the bacterial solute-binding protein 8 family.</text>
</comment>
<protein>
    <submittedName>
        <fullName evidence="5">Heme ABC transporter, cell surface heme and hemoprotein receptor HmuT</fullName>
    </submittedName>
</protein>
<sequence length="367" mass="37504">MKFTRARSLQAVAVAAVLALTVGCSSQPEPAAEPTTSPPVEATASESASPALEVPDPRSLTGPAQAASLGAIEPIESDPTVTLPTTVTDDQGTKVTVVSIDRIVTLDIYGTISQTLVGLGLADNIAGRTVSDTDAALENVPLVTGGAHSVNVEAVLEVQPTLVLLDTTLGPANVPVLLRDAGVDVVVLNPDRSTELIDEQIRAIAEAAGVPETGAALIERTAGELDETLAYIDQLTADLDQPLRMAVLYVRGTAGIFFLFGGESAASGLIADLGGEHVAAAVGMGETVPANAESLVTIDPEVFLMMHDGLESTGGIDGLTSRPGVAQTTAGINQRVITAPDAQLISFGPTYPAALKALADAIYLDAE</sequence>
<feature type="domain" description="Fe/B12 periplasmic-binding" evidence="4">
    <location>
        <begin position="102"/>
        <end position="366"/>
    </location>
</feature>
<dbReference type="RefSeq" id="WP_086992169.1">
    <property type="nucleotide sequence ID" value="NZ_FUHU01000038.1"/>
</dbReference>
<evidence type="ECO:0000313" key="6">
    <source>
        <dbReference type="Proteomes" id="UP000195787"/>
    </source>
</evidence>
<dbReference type="PROSITE" id="PS50983">
    <property type="entry name" value="FE_B12_PBP"/>
    <property type="match status" value="1"/>
</dbReference>
<gene>
    <name evidence="5" type="ORF">CZ674_08740</name>
</gene>
<reference evidence="5 6" key="1">
    <citation type="submission" date="2017-02" db="EMBL/GenBank/DDBJ databases">
        <authorList>
            <person name="Peterson S.W."/>
        </authorList>
    </citation>
    <scope>NUCLEOTIDE SEQUENCE [LARGE SCALE GENOMIC DNA]</scope>
    <source>
        <strain evidence="5 6">LMG 22410</strain>
    </source>
</reference>
<dbReference type="PANTHER" id="PTHR30535">
    <property type="entry name" value="VITAMIN B12-BINDING PROTEIN"/>
    <property type="match status" value="1"/>
</dbReference>
<dbReference type="PANTHER" id="PTHR30535:SF4">
    <property type="entry name" value="HEMIN-BINDING PERIPLASMIC PROTEIN HMUT"/>
    <property type="match status" value="1"/>
</dbReference>
<accession>A0A1R4G4V3</accession>
<evidence type="ECO:0000256" key="3">
    <source>
        <dbReference type="SAM" id="SignalP"/>
    </source>
</evidence>
<feature type="chain" id="PRO_5013045779" evidence="3">
    <location>
        <begin position="32"/>
        <end position="367"/>
    </location>
</feature>
<dbReference type="GeneID" id="303173295"/>
<organism evidence="5 6">
    <name type="scientific">Agrococcus casei LMG 22410</name>
    <dbReference type="NCBI Taxonomy" id="1255656"/>
    <lineage>
        <taxon>Bacteria</taxon>
        <taxon>Bacillati</taxon>
        <taxon>Actinomycetota</taxon>
        <taxon>Actinomycetes</taxon>
        <taxon>Micrococcales</taxon>
        <taxon>Microbacteriaceae</taxon>
        <taxon>Agrococcus</taxon>
    </lineage>
</organism>
<evidence type="ECO:0000256" key="2">
    <source>
        <dbReference type="SAM" id="MobiDB-lite"/>
    </source>
</evidence>
<feature type="signal peptide" evidence="3">
    <location>
        <begin position="1"/>
        <end position="31"/>
    </location>
</feature>
<dbReference type="Proteomes" id="UP000195787">
    <property type="component" value="Unassembled WGS sequence"/>
</dbReference>
<dbReference type="PROSITE" id="PS51257">
    <property type="entry name" value="PROKAR_LIPOPROTEIN"/>
    <property type="match status" value="1"/>
</dbReference>
<name>A0A1R4G4V3_9MICO</name>
<dbReference type="Pfam" id="PF01497">
    <property type="entry name" value="Peripla_BP_2"/>
    <property type="match status" value="1"/>
</dbReference>
<dbReference type="InterPro" id="IPR002491">
    <property type="entry name" value="ABC_transptr_periplasmic_BD"/>
</dbReference>
<keyword evidence="3" id="KW-0732">Signal</keyword>
<keyword evidence="5" id="KW-0675">Receptor</keyword>
<feature type="region of interest" description="Disordered" evidence="2">
    <location>
        <begin position="26"/>
        <end position="65"/>
    </location>
</feature>
<dbReference type="SUPFAM" id="SSF53807">
    <property type="entry name" value="Helical backbone' metal receptor"/>
    <property type="match status" value="1"/>
</dbReference>
<keyword evidence="6" id="KW-1185">Reference proteome</keyword>
<evidence type="ECO:0000256" key="1">
    <source>
        <dbReference type="ARBA" id="ARBA00008814"/>
    </source>
</evidence>
<dbReference type="Gene3D" id="3.40.50.1980">
    <property type="entry name" value="Nitrogenase molybdenum iron protein domain"/>
    <property type="match status" value="2"/>
</dbReference>
<proteinExistence type="inferred from homology"/>
<dbReference type="EMBL" id="FUHU01000038">
    <property type="protein sequence ID" value="SJM63186.1"/>
    <property type="molecule type" value="Genomic_DNA"/>
</dbReference>
<evidence type="ECO:0000313" key="5">
    <source>
        <dbReference type="EMBL" id="SJM63186.1"/>
    </source>
</evidence>
<dbReference type="InterPro" id="IPR050902">
    <property type="entry name" value="ABC_Transporter_SBP"/>
</dbReference>
<dbReference type="OrthoDB" id="9797736at2"/>
<feature type="compositionally biased region" description="Low complexity" evidence="2">
    <location>
        <begin position="28"/>
        <end position="45"/>
    </location>
</feature>
<evidence type="ECO:0000259" key="4">
    <source>
        <dbReference type="PROSITE" id="PS50983"/>
    </source>
</evidence>